<dbReference type="InterPro" id="IPR057727">
    <property type="entry name" value="WCX_dom"/>
</dbReference>
<dbReference type="Pfam" id="PF25583">
    <property type="entry name" value="WCX"/>
    <property type="match status" value="1"/>
</dbReference>
<dbReference type="EMBL" id="SGXF01000002">
    <property type="protein sequence ID" value="RZT00872.1"/>
    <property type="molecule type" value="Genomic_DNA"/>
</dbReference>
<evidence type="ECO:0000256" key="2">
    <source>
        <dbReference type="ARBA" id="ARBA00023163"/>
    </source>
</evidence>
<dbReference type="InterPro" id="IPR001034">
    <property type="entry name" value="DeoR_HTH"/>
</dbReference>
<dbReference type="InterPro" id="IPR036390">
    <property type="entry name" value="WH_DNA-bd_sf"/>
</dbReference>
<keyword evidence="2" id="KW-0804">Transcription</keyword>
<dbReference type="GO" id="GO:0003677">
    <property type="term" value="F:DNA binding"/>
    <property type="evidence" value="ECO:0007669"/>
    <property type="project" value="UniProtKB-KW"/>
</dbReference>
<evidence type="ECO:0000256" key="1">
    <source>
        <dbReference type="ARBA" id="ARBA00023015"/>
    </source>
</evidence>
<dbReference type="InterPro" id="IPR028349">
    <property type="entry name" value="PafC-like"/>
</dbReference>
<dbReference type="PIRSF" id="PIRSF016838">
    <property type="entry name" value="PafC"/>
    <property type="match status" value="1"/>
</dbReference>
<dbReference type="InterPro" id="IPR051534">
    <property type="entry name" value="CBASS_pafABC_assoc_protein"/>
</dbReference>
<evidence type="ECO:0000313" key="5">
    <source>
        <dbReference type="Proteomes" id="UP000292927"/>
    </source>
</evidence>
<keyword evidence="5" id="KW-1185">Reference proteome</keyword>
<dbReference type="RefSeq" id="WP_130434282.1">
    <property type="nucleotide sequence ID" value="NZ_SGXF01000002.1"/>
</dbReference>
<proteinExistence type="predicted"/>
<dbReference type="Pfam" id="PF08279">
    <property type="entry name" value="HTH_11"/>
    <property type="match status" value="1"/>
</dbReference>
<keyword evidence="4" id="KW-0238">DNA-binding</keyword>
<name>A0A4Q7PP16_9FIRM</name>
<protein>
    <submittedName>
        <fullName evidence="4">Putative DNA-binding transcriptional regulator YafY</fullName>
    </submittedName>
</protein>
<comment type="caution">
    <text evidence="4">The sequence shown here is derived from an EMBL/GenBank/DDBJ whole genome shotgun (WGS) entry which is preliminary data.</text>
</comment>
<keyword evidence="1" id="KW-0805">Transcription regulation</keyword>
<dbReference type="PROSITE" id="PS51000">
    <property type="entry name" value="HTH_DEOR_2"/>
    <property type="match status" value="1"/>
</dbReference>
<dbReference type="InterPro" id="IPR036388">
    <property type="entry name" value="WH-like_DNA-bd_sf"/>
</dbReference>
<evidence type="ECO:0000259" key="3">
    <source>
        <dbReference type="PROSITE" id="PS51000"/>
    </source>
</evidence>
<accession>A0A4Q7PP16</accession>
<dbReference type="PROSITE" id="PS52050">
    <property type="entry name" value="WYL"/>
    <property type="match status" value="1"/>
</dbReference>
<gene>
    <name evidence="4" type="ORF">EV209_1306</name>
</gene>
<dbReference type="Gene3D" id="1.10.10.10">
    <property type="entry name" value="Winged helix-like DNA-binding domain superfamily/Winged helix DNA-binding domain"/>
    <property type="match status" value="1"/>
</dbReference>
<dbReference type="AlphaFoldDB" id="A0A4Q7PP16"/>
<dbReference type="InterPro" id="IPR013196">
    <property type="entry name" value="HTH_11"/>
</dbReference>
<feature type="domain" description="HTH deoR-type" evidence="3">
    <location>
        <begin position="2"/>
        <end position="60"/>
    </location>
</feature>
<dbReference type="OrthoDB" id="9815009at2"/>
<dbReference type="PANTHER" id="PTHR34580">
    <property type="match status" value="1"/>
</dbReference>
<dbReference type="SUPFAM" id="SSF46785">
    <property type="entry name" value="Winged helix' DNA-binding domain"/>
    <property type="match status" value="1"/>
</dbReference>
<organism evidence="4 5">
    <name type="scientific">Cuneatibacter caecimuris</name>
    <dbReference type="NCBI Taxonomy" id="1796618"/>
    <lineage>
        <taxon>Bacteria</taxon>
        <taxon>Bacillati</taxon>
        <taxon>Bacillota</taxon>
        <taxon>Clostridia</taxon>
        <taxon>Lachnospirales</taxon>
        <taxon>Lachnospiraceae</taxon>
        <taxon>Cuneatibacter</taxon>
    </lineage>
</organism>
<evidence type="ECO:0000313" key="4">
    <source>
        <dbReference type="EMBL" id="RZT00872.1"/>
    </source>
</evidence>
<dbReference type="InterPro" id="IPR026881">
    <property type="entry name" value="WYL_dom"/>
</dbReference>
<sequence length="307" mass="35319">MNNGRLFQILYLLLERGELTASWLSEKLEVSKRTIYRDVDALSSAGIPVYASQGRGGGIRLLEGFSLDRSLFSEEDQQNILAGLQSMNAVGAYEDSQVISRVAGLFQKRPVEWVEVDFGSWDASRREKIYFETCKQAILTGCLLSFDYYNSEGVHSRRRTEPAKLYFRGGNWYLYGFCLEKQEWRLFRLSRMEELIQEDCHFQPRPAPKLQDEYGGYGNAEKDMRGIIEMKLRFSEAVAFQVLDFFGPKGAERLQDGSFLVKASFPPGRWVRGFLLSFGSDVSVLEPEWLRRELAEEAEKIKNIYQS</sequence>
<dbReference type="PANTHER" id="PTHR34580:SF1">
    <property type="entry name" value="PROTEIN PAFC"/>
    <property type="match status" value="1"/>
</dbReference>
<dbReference type="GO" id="GO:0003700">
    <property type="term" value="F:DNA-binding transcription factor activity"/>
    <property type="evidence" value="ECO:0007669"/>
    <property type="project" value="InterPro"/>
</dbReference>
<dbReference type="Pfam" id="PF13280">
    <property type="entry name" value="WYL"/>
    <property type="match status" value="1"/>
</dbReference>
<dbReference type="Proteomes" id="UP000292927">
    <property type="component" value="Unassembled WGS sequence"/>
</dbReference>
<reference evidence="4 5" key="1">
    <citation type="submission" date="2019-02" db="EMBL/GenBank/DDBJ databases">
        <title>Genomic Encyclopedia of Type Strains, Phase IV (KMG-IV): sequencing the most valuable type-strain genomes for metagenomic binning, comparative biology and taxonomic classification.</title>
        <authorList>
            <person name="Goeker M."/>
        </authorList>
    </citation>
    <scope>NUCLEOTIDE SEQUENCE [LARGE SCALE GENOMIC DNA]</scope>
    <source>
        <strain evidence="4 5">DSM 29486</strain>
    </source>
</reference>